<dbReference type="InterPro" id="IPR011006">
    <property type="entry name" value="CheY-like_superfamily"/>
</dbReference>
<dbReference type="InterPro" id="IPR012827">
    <property type="entry name" value="Hemerythrin_metal-bd"/>
</dbReference>
<dbReference type="Pfam" id="PF01814">
    <property type="entry name" value="Hemerythrin"/>
    <property type="match status" value="1"/>
</dbReference>
<feature type="domain" description="GGDEF" evidence="6">
    <location>
        <begin position="298"/>
        <end position="427"/>
    </location>
</feature>
<name>A0ABT9Y7B6_9FIRM</name>
<dbReference type="CDD" id="cd12107">
    <property type="entry name" value="Hemerythrin"/>
    <property type="match status" value="1"/>
</dbReference>
<sequence>MRVLHIETDKDFSHRIQKLVEKNGFSYTKIYFYKETNDFFGKLFDETEYKLIILDQFMPALPVESLIDKINAKGIVCPSIIVISSQKNFEMEKHYSQLGVMAYFDKEQFDQYRFEKYLQTTKAEIETTEFFKTLSIAVIDDSTFCLKIIEKIFLDSKITKVDYYHDSTEFINCQKQYDLFIVDLVMPVYCGEVLINYIRNINRNAIIILMTAYGNGQVIPHCLGLGADDFIIKPIDYNLFMLRLHSCVSRYRMKKELISKNNRLTRLAEKDNLTGMYNRTYFTKVYSDIFAEAKNNGSSFSLIMADIDDFKNINDEYGHLEGDRVLKEFSSILYNNLVSANFLCRWGGEEFIALLKIDDLDIVTAIAEKMRNAVDAHDFKNTAILTASFGIAAWRSDDTQESLLRRMDNSLYLAKITGKNKIVCEEKVNIIENGIPIKIEWGPFFTSGNPSIDRDHCNLVKVSNEIIQNCVNGDNHDAIYLLLQEMIKNVSIHFQKEEKIIQQFKYKDYEEHRKNHQELMKRMTDMYSEYLQHKQSMLDVVEFMIQEVLVGHIVKKDFGFYDIFIQ</sequence>
<evidence type="ECO:0000313" key="8">
    <source>
        <dbReference type="Proteomes" id="UP001239167"/>
    </source>
</evidence>
<dbReference type="InterPro" id="IPR000160">
    <property type="entry name" value="GGDEF_dom"/>
</dbReference>
<protein>
    <submittedName>
        <fullName evidence="7">Diguanylate cyclase (GGDEF)-like protein/hemerythrin-like metal-binding protein</fullName>
    </submittedName>
</protein>
<evidence type="ECO:0000259" key="5">
    <source>
        <dbReference type="PROSITE" id="PS50110"/>
    </source>
</evidence>
<keyword evidence="8" id="KW-1185">Reference proteome</keyword>
<evidence type="ECO:0000256" key="2">
    <source>
        <dbReference type="ARBA" id="ARBA00022723"/>
    </source>
</evidence>
<dbReference type="InterPro" id="IPR050469">
    <property type="entry name" value="Diguanylate_Cyclase"/>
</dbReference>
<dbReference type="InterPro" id="IPR012312">
    <property type="entry name" value="Hemerythrin-like"/>
</dbReference>
<proteinExistence type="inferred from homology"/>
<evidence type="ECO:0000313" key="7">
    <source>
        <dbReference type="EMBL" id="MDQ0203719.1"/>
    </source>
</evidence>
<evidence type="ECO:0000259" key="6">
    <source>
        <dbReference type="PROSITE" id="PS50887"/>
    </source>
</evidence>
<dbReference type="InterPro" id="IPR001789">
    <property type="entry name" value="Sig_transdc_resp-reg_receiver"/>
</dbReference>
<dbReference type="Gene3D" id="3.40.50.2300">
    <property type="match status" value="2"/>
</dbReference>
<dbReference type="SMART" id="SM00448">
    <property type="entry name" value="REC"/>
    <property type="match status" value="2"/>
</dbReference>
<accession>A0ABT9Y7B6</accession>
<dbReference type="PANTHER" id="PTHR45138:SF9">
    <property type="entry name" value="DIGUANYLATE CYCLASE DGCM-RELATED"/>
    <property type="match status" value="1"/>
</dbReference>
<evidence type="ECO:0000256" key="1">
    <source>
        <dbReference type="ARBA" id="ARBA00010587"/>
    </source>
</evidence>
<dbReference type="InterPro" id="IPR035938">
    <property type="entry name" value="Hemerythrin-like_sf"/>
</dbReference>
<keyword evidence="3" id="KW-0408">Iron</keyword>
<dbReference type="NCBIfam" id="TIGR02481">
    <property type="entry name" value="hemeryth_dom"/>
    <property type="match status" value="1"/>
</dbReference>
<comment type="similarity">
    <text evidence="1">Belongs to the hemerythrin family.</text>
</comment>
<feature type="domain" description="Response regulatory" evidence="5">
    <location>
        <begin position="135"/>
        <end position="248"/>
    </location>
</feature>
<dbReference type="SUPFAM" id="SSF52172">
    <property type="entry name" value="CheY-like"/>
    <property type="match status" value="2"/>
</dbReference>
<dbReference type="Gene3D" id="1.20.120.50">
    <property type="entry name" value="Hemerythrin-like"/>
    <property type="match status" value="1"/>
</dbReference>
<feature type="modified residue" description="4-aspartylphosphate" evidence="4">
    <location>
        <position position="183"/>
    </location>
</feature>
<keyword evidence="4" id="KW-0597">Phosphoprotein</keyword>
<dbReference type="SMART" id="SM00267">
    <property type="entry name" value="GGDEF"/>
    <property type="match status" value="1"/>
</dbReference>
<evidence type="ECO:0000256" key="4">
    <source>
        <dbReference type="PROSITE-ProRule" id="PRU00169"/>
    </source>
</evidence>
<dbReference type="Pfam" id="PF00990">
    <property type="entry name" value="GGDEF"/>
    <property type="match status" value="1"/>
</dbReference>
<dbReference type="Pfam" id="PF00072">
    <property type="entry name" value="Response_reg"/>
    <property type="match status" value="1"/>
</dbReference>
<dbReference type="Proteomes" id="UP001239167">
    <property type="component" value="Unassembled WGS sequence"/>
</dbReference>
<dbReference type="NCBIfam" id="TIGR00254">
    <property type="entry name" value="GGDEF"/>
    <property type="match status" value="1"/>
</dbReference>
<dbReference type="SUPFAM" id="SSF55073">
    <property type="entry name" value="Nucleotide cyclase"/>
    <property type="match status" value="1"/>
</dbReference>
<dbReference type="SUPFAM" id="SSF47188">
    <property type="entry name" value="Hemerythrin-like"/>
    <property type="match status" value="1"/>
</dbReference>
<dbReference type="PANTHER" id="PTHR45138">
    <property type="entry name" value="REGULATORY COMPONENTS OF SENSORY TRANSDUCTION SYSTEM"/>
    <property type="match status" value="1"/>
</dbReference>
<dbReference type="PROSITE" id="PS50110">
    <property type="entry name" value="RESPONSE_REGULATORY"/>
    <property type="match status" value="1"/>
</dbReference>
<dbReference type="RefSeq" id="WP_307223821.1">
    <property type="nucleotide sequence ID" value="NZ_CP116940.1"/>
</dbReference>
<gene>
    <name evidence="7" type="ORF">J2S01_001436</name>
</gene>
<organism evidence="7 8">
    <name type="scientific">Pectinatus haikarae</name>
    <dbReference type="NCBI Taxonomy" id="349096"/>
    <lineage>
        <taxon>Bacteria</taxon>
        <taxon>Bacillati</taxon>
        <taxon>Bacillota</taxon>
        <taxon>Negativicutes</taxon>
        <taxon>Selenomonadales</taxon>
        <taxon>Selenomonadaceae</taxon>
        <taxon>Pectinatus</taxon>
    </lineage>
</organism>
<comment type="caution">
    <text evidence="7">The sequence shown here is derived from an EMBL/GenBank/DDBJ whole genome shotgun (WGS) entry which is preliminary data.</text>
</comment>
<dbReference type="Gene3D" id="3.30.70.270">
    <property type="match status" value="1"/>
</dbReference>
<dbReference type="InterPro" id="IPR029787">
    <property type="entry name" value="Nucleotide_cyclase"/>
</dbReference>
<dbReference type="EMBL" id="JAUSUE010000008">
    <property type="protein sequence ID" value="MDQ0203719.1"/>
    <property type="molecule type" value="Genomic_DNA"/>
</dbReference>
<reference evidence="7 8" key="1">
    <citation type="submission" date="2023-07" db="EMBL/GenBank/DDBJ databases">
        <title>Genomic Encyclopedia of Type Strains, Phase IV (KMG-IV): sequencing the most valuable type-strain genomes for metagenomic binning, comparative biology and taxonomic classification.</title>
        <authorList>
            <person name="Goeker M."/>
        </authorList>
    </citation>
    <scope>NUCLEOTIDE SEQUENCE [LARGE SCALE GENOMIC DNA]</scope>
    <source>
        <strain evidence="7 8">DSM 16980</strain>
    </source>
</reference>
<dbReference type="CDD" id="cd01949">
    <property type="entry name" value="GGDEF"/>
    <property type="match status" value="1"/>
</dbReference>
<evidence type="ECO:0000256" key="3">
    <source>
        <dbReference type="ARBA" id="ARBA00023004"/>
    </source>
</evidence>
<dbReference type="InterPro" id="IPR043128">
    <property type="entry name" value="Rev_trsase/Diguanyl_cyclase"/>
</dbReference>
<dbReference type="PROSITE" id="PS50887">
    <property type="entry name" value="GGDEF"/>
    <property type="match status" value="1"/>
</dbReference>
<dbReference type="CDD" id="cd00156">
    <property type="entry name" value="REC"/>
    <property type="match status" value="1"/>
</dbReference>
<keyword evidence="2" id="KW-0479">Metal-binding</keyword>